<dbReference type="PANTHER" id="PTHR37423:SF2">
    <property type="entry name" value="MEMBRANE-BOUND LYTIC MUREIN TRANSGLYCOSYLASE C"/>
    <property type="match status" value="1"/>
</dbReference>
<protein>
    <submittedName>
        <fullName evidence="7">Lytic transglycosylase domain-containing protein</fullName>
    </submittedName>
</protein>
<dbReference type="InterPro" id="IPR000189">
    <property type="entry name" value="Transglyc_AS"/>
</dbReference>
<evidence type="ECO:0000313" key="8">
    <source>
        <dbReference type="Proteomes" id="UP000642488"/>
    </source>
</evidence>
<name>A0A934IBY1_9RHOB</name>
<keyword evidence="8" id="KW-1185">Reference proteome</keyword>
<evidence type="ECO:0000313" key="7">
    <source>
        <dbReference type="EMBL" id="MBJ3761647.1"/>
    </source>
</evidence>
<dbReference type="AlphaFoldDB" id="A0A934IBY1"/>
<comment type="similarity">
    <text evidence="2">Belongs to the virb1 family.</text>
</comment>
<sequence>MRSRLFLLALILAQPLRADELAPIHGDPSTGIAAAFGALEQGSFLGALDAAERSGPVARDIIAWLRLREGQGRFDDALDFLRRNPEWPGLDLLRRRMEADLPTAFTSDERAQDVVDFFGAETPTSGQGTVALVRAYRKLGRDGDAHALAALAWVERSLTPAAEDTLLALFPEDLVALNATRAEQMYWDESDQALSRAMRRGLPGELQERIKARRAARAGSVPKDLPKELRDDPGIAHEQFRRAIKGKRRDDAADILLRQSVSAEALGRPSAWARERRDLVRRAMQAGDHERAYAMASTHWLSPDTGYDYSDLEWLSGFLALRFLDQPEQALAHFRKFTSSVETPISLGRAGYWLGRAHAALGHDDYARKAYAFGARYQTSFYGLLAAEALGLPLDPSLAGRESFPPFHEAPFRGSSVLEAALLLQAAGQRDLSERFFVHLADSLDRPSIGTLTQLVLDLGEPHIALLIAKQAARKGLTLPRSYYPVVEVGVQNNPVEAALALSIARRESEFDPGVSSGVGARGLMQLMPGTAREVAGALNLPYSAQRLFSDPSYNATLGTAYLAGLIDRFGDNPVLVSSGYNAGPGRPAQWIKANGDPRDRDVDVIDWIEMIPFDETRNYAMRVAESIPVYRARLGDQTAALNFTQLLKGR</sequence>
<dbReference type="GO" id="GO:0000270">
    <property type="term" value="P:peptidoglycan metabolic process"/>
    <property type="evidence" value="ECO:0007669"/>
    <property type="project" value="InterPro"/>
</dbReference>
<accession>A0A934IBY1</accession>
<evidence type="ECO:0000256" key="3">
    <source>
        <dbReference type="ARBA" id="ARBA00022729"/>
    </source>
</evidence>
<dbReference type="CDD" id="cd13401">
    <property type="entry name" value="Slt70-like"/>
    <property type="match status" value="1"/>
</dbReference>
<dbReference type="PANTHER" id="PTHR37423">
    <property type="entry name" value="SOLUBLE LYTIC MUREIN TRANSGLYCOSYLASE-RELATED"/>
    <property type="match status" value="1"/>
</dbReference>
<dbReference type="GO" id="GO:0016020">
    <property type="term" value="C:membrane"/>
    <property type="evidence" value="ECO:0007669"/>
    <property type="project" value="InterPro"/>
</dbReference>
<comment type="similarity">
    <text evidence="1">Belongs to the transglycosylase Slt family.</text>
</comment>
<feature type="domain" description="Transglycosylase SLT" evidence="6">
    <location>
        <begin position="492"/>
        <end position="600"/>
    </location>
</feature>
<dbReference type="GO" id="GO:0004553">
    <property type="term" value="F:hydrolase activity, hydrolyzing O-glycosyl compounds"/>
    <property type="evidence" value="ECO:0007669"/>
    <property type="project" value="InterPro"/>
</dbReference>
<evidence type="ECO:0000259" key="6">
    <source>
        <dbReference type="Pfam" id="PF01464"/>
    </source>
</evidence>
<dbReference type="GO" id="GO:0008933">
    <property type="term" value="F:peptidoglycan lytic transglycosylase activity"/>
    <property type="evidence" value="ECO:0007669"/>
    <property type="project" value="InterPro"/>
</dbReference>
<dbReference type="EMBL" id="JAEKPD010000001">
    <property type="protein sequence ID" value="MBJ3761647.1"/>
    <property type="molecule type" value="Genomic_DNA"/>
</dbReference>
<dbReference type="SUPFAM" id="SSF53955">
    <property type="entry name" value="Lysozyme-like"/>
    <property type="match status" value="1"/>
</dbReference>
<evidence type="ECO:0000256" key="4">
    <source>
        <dbReference type="SAM" id="MobiDB-lite"/>
    </source>
</evidence>
<gene>
    <name evidence="7" type="ORF">ILP92_02635</name>
</gene>
<evidence type="ECO:0000256" key="5">
    <source>
        <dbReference type="SAM" id="SignalP"/>
    </source>
</evidence>
<dbReference type="Proteomes" id="UP000642488">
    <property type="component" value="Unassembled WGS sequence"/>
</dbReference>
<organism evidence="7 8">
    <name type="scientific">Palleronia pontilimi</name>
    <dbReference type="NCBI Taxonomy" id="1964209"/>
    <lineage>
        <taxon>Bacteria</taxon>
        <taxon>Pseudomonadati</taxon>
        <taxon>Pseudomonadota</taxon>
        <taxon>Alphaproteobacteria</taxon>
        <taxon>Rhodobacterales</taxon>
        <taxon>Roseobacteraceae</taxon>
        <taxon>Palleronia</taxon>
    </lineage>
</organism>
<dbReference type="PROSITE" id="PS00922">
    <property type="entry name" value="TRANSGLYCOSYLASE"/>
    <property type="match status" value="1"/>
</dbReference>
<feature type="chain" id="PRO_5037234930" evidence="5">
    <location>
        <begin position="19"/>
        <end position="651"/>
    </location>
</feature>
<dbReference type="GO" id="GO:0042597">
    <property type="term" value="C:periplasmic space"/>
    <property type="evidence" value="ECO:0007669"/>
    <property type="project" value="InterPro"/>
</dbReference>
<dbReference type="InterPro" id="IPR008939">
    <property type="entry name" value="Lytic_TGlycosylase_superhlx_U"/>
</dbReference>
<evidence type="ECO:0000256" key="2">
    <source>
        <dbReference type="ARBA" id="ARBA00009387"/>
    </source>
</evidence>
<dbReference type="SUPFAM" id="SSF48435">
    <property type="entry name" value="Bacterial muramidases"/>
    <property type="match status" value="1"/>
</dbReference>
<dbReference type="RefSeq" id="WP_198914794.1">
    <property type="nucleotide sequence ID" value="NZ_JAEKPD010000001.1"/>
</dbReference>
<reference evidence="7" key="1">
    <citation type="submission" date="2020-12" db="EMBL/GenBank/DDBJ databases">
        <title>Bacterial taxonomy.</title>
        <authorList>
            <person name="Pan X."/>
        </authorList>
    </citation>
    <scope>NUCLEOTIDE SEQUENCE</scope>
    <source>
        <strain evidence="7">KCTC 52957</strain>
    </source>
</reference>
<evidence type="ECO:0000256" key="1">
    <source>
        <dbReference type="ARBA" id="ARBA00007734"/>
    </source>
</evidence>
<comment type="caution">
    <text evidence="7">The sequence shown here is derived from an EMBL/GenBank/DDBJ whole genome shotgun (WGS) entry which is preliminary data.</text>
</comment>
<feature type="signal peptide" evidence="5">
    <location>
        <begin position="1"/>
        <end position="18"/>
    </location>
</feature>
<dbReference type="Gene3D" id="1.25.20.10">
    <property type="entry name" value="Bacterial muramidases"/>
    <property type="match status" value="1"/>
</dbReference>
<proteinExistence type="inferred from homology"/>
<keyword evidence="3 5" id="KW-0732">Signal</keyword>
<dbReference type="Gene3D" id="1.10.530.10">
    <property type="match status" value="1"/>
</dbReference>
<dbReference type="Pfam" id="PF01464">
    <property type="entry name" value="SLT"/>
    <property type="match status" value="1"/>
</dbReference>
<dbReference type="InterPro" id="IPR008258">
    <property type="entry name" value="Transglycosylase_SLT_dom_1"/>
</dbReference>
<feature type="region of interest" description="Disordered" evidence="4">
    <location>
        <begin position="213"/>
        <end position="232"/>
    </location>
</feature>
<dbReference type="InterPro" id="IPR023346">
    <property type="entry name" value="Lysozyme-like_dom_sf"/>
</dbReference>